<keyword evidence="4" id="KW-1185">Reference proteome</keyword>
<comment type="caution">
    <text evidence="3">The sequence shown here is derived from an EMBL/GenBank/DDBJ whole genome shotgun (WGS) entry which is preliminary data.</text>
</comment>
<evidence type="ECO:0000313" key="3">
    <source>
        <dbReference type="EMBL" id="KAG6736177.1"/>
    </source>
</evidence>
<feature type="region of interest" description="Disordered" evidence="1">
    <location>
        <begin position="115"/>
        <end position="171"/>
    </location>
</feature>
<reference evidence="3" key="1">
    <citation type="journal article" date="2020" name="bioRxiv">
        <title>Hybrid origin of Populus tomentosa Carr. identified through genome sequencing and phylogenomic analysis.</title>
        <authorList>
            <person name="An X."/>
            <person name="Gao K."/>
            <person name="Chen Z."/>
            <person name="Li J."/>
            <person name="Yang X."/>
            <person name="Yang X."/>
            <person name="Zhou J."/>
            <person name="Guo T."/>
            <person name="Zhao T."/>
            <person name="Huang S."/>
            <person name="Miao D."/>
            <person name="Khan W.U."/>
            <person name="Rao P."/>
            <person name="Ye M."/>
            <person name="Lei B."/>
            <person name="Liao W."/>
            <person name="Wang J."/>
            <person name="Ji L."/>
            <person name="Li Y."/>
            <person name="Guo B."/>
            <person name="Mustafa N.S."/>
            <person name="Li S."/>
            <person name="Yun Q."/>
            <person name="Keller S.R."/>
            <person name="Mao J."/>
            <person name="Zhang R."/>
            <person name="Strauss S.H."/>
        </authorList>
    </citation>
    <scope>NUCLEOTIDE SEQUENCE</scope>
    <source>
        <strain evidence="3">GM15</strain>
        <tissue evidence="3">Leaf</tissue>
    </source>
</reference>
<name>A0A8X8BZY1_POPTO</name>
<sequence length="338" mass="36726">MGPKNMAGGFAGAGNSTANGVGYGQGLAGPPFSGHGGMIPPQGMMSAGFDPLCMGRGGGYGVFPSLGFPSMFPSFTAINLIGLTGVAPHVNPGFFGRGMAPNGMGMMVSYGMDGPDPEMCREKERGSKLERPGNSDRKYHEEREQHWDSSERENRESRHRDDKDSYRGHQQRALTQVMRMIGTEGSLLQDPTAPLYMQHEGRRIQLNNEVDAPLVSVKMDSVSVRGLLPESLKDLGIHDACCCVNYDVYLRNNGSRIAAMLWKGLAYDVLAQSCIFVSYVLLYFLVASLSLRSALCRRMFDLIKDSVSYGNCASDAGKNRSMIDGITIYDCLATLSDS</sequence>
<dbReference type="PANTHER" id="PTHR23204">
    <property type="entry name" value="CLEAVAGE AND POLYADENYLATION SPECIFIC FACTOR"/>
    <property type="match status" value="1"/>
</dbReference>
<dbReference type="GO" id="GO:0006397">
    <property type="term" value="P:mRNA processing"/>
    <property type="evidence" value="ECO:0007669"/>
    <property type="project" value="UniProtKB-KW"/>
</dbReference>
<dbReference type="Proteomes" id="UP000886885">
    <property type="component" value="Unassembled WGS sequence"/>
</dbReference>
<accession>A0A8X8BZY1</accession>
<dbReference type="AlphaFoldDB" id="A0A8X8BZY1"/>
<evidence type="ECO:0000256" key="2">
    <source>
        <dbReference type="SAM" id="Phobius"/>
    </source>
</evidence>
<keyword evidence="2" id="KW-0812">Transmembrane</keyword>
<dbReference type="GO" id="GO:0005634">
    <property type="term" value="C:nucleus"/>
    <property type="evidence" value="ECO:0007669"/>
    <property type="project" value="UniProtKB-SubCell"/>
</dbReference>
<dbReference type="InterPro" id="IPR034772">
    <property type="entry name" value="CPSF6/7"/>
</dbReference>
<dbReference type="OrthoDB" id="439808at2759"/>
<evidence type="ECO:0000313" key="4">
    <source>
        <dbReference type="Proteomes" id="UP000886885"/>
    </source>
</evidence>
<protein>
    <submittedName>
        <fullName evidence="3">Uncharacterized protein</fullName>
    </submittedName>
</protein>
<feature type="compositionally biased region" description="Basic and acidic residues" evidence="1">
    <location>
        <begin position="118"/>
        <end position="167"/>
    </location>
</feature>
<evidence type="ECO:0000256" key="1">
    <source>
        <dbReference type="SAM" id="MobiDB-lite"/>
    </source>
</evidence>
<gene>
    <name evidence="3" type="ORF">POTOM_061096</name>
</gene>
<organism evidence="3 4">
    <name type="scientific">Populus tomentosa</name>
    <name type="common">Chinese white poplar</name>
    <dbReference type="NCBI Taxonomy" id="118781"/>
    <lineage>
        <taxon>Eukaryota</taxon>
        <taxon>Viridiplantae</taxon>
        <taxon>Streptophyta</taxon>
        <taxon>Embryophyta</taxon>
        <taxon>Tracheophyta</taxon>
        <taxon>Spermatophyta</taxon>
        <taxon>Magnoliopsida</taxon>
        <taxon>eudicotyledons</taxon>
        <taxon>Gunneridae</taxon>
        <taxon>Pentapetalae</taxon>
        <taxon>rosids</taxon>
        <taxon>fabids</taxon>
        <taxon>Malpighiales</taxon>
        <taxon>Salicaceae</taxon>
        <taxon>Saliceae</taxon>
        <taxon>Populus</taxon>
    </lineage>
</organism>
<dbReference type="EMBL" id="JAAWWB010001236">
    <property type="protein sequence ID" value="KAG6736177.1"/>
    <property type="molecule type" value="Genomic_DNA"/>
</dbReference>
<feature type="transmembrane region" description="Helical" evidence="2">
    <location>
        <begin position="276"/>
        <end position="295"/>
    </location>
</feature>
<keyword evidence="2" id="KW-1133">Transmembrane helix</keyword>
<proteinExistence type="predicted"/>
<keyword evidence="2" id="KW-0472">Membrane</keyword>